<dbReference type="NCBIfam" id="TIGR01981">
    <property type="entry name" value="sufD"/>
    <property type="match status" value="1"/>
</dbReference>
<comment type="similarity">
    <text evidence="1">Belongs to the iron-sulfur cluster assembly SufBD family.</text>
</comment>
<sequence length="446" mass="50469">MSTTVAQDRYAAEKQKFQELFDQTEAANQQSAHPLDEYRQRAMTLAGTLDFPTRRWEEYKYTSVNRILQPDYAIGQAQGMDAADIQAYLPEGMDAHLIVFVNGQLSDSLSQFAELPAGMHVMLLRDAMDSDRFGSIAREHMDRILKDQDDIFVALNAAFSQHSLFLYSEKNVACEKPVYILHLSTNAETPILNSHMNIAVAETGSEFAYIEGQFEKPGATGTYFNNIYNRVTIGANAHIHHYCLQQEGAEGFVINRVDAEQDRDSQFSNYTVDLGGRIVRNNLNTVHKGSNLTTNYYGVYFGKEQQHIDNHTFIDHAVPHCQSNELYKGIVTDSARGVFNGKVMVRKDAQKTNAFQQSSSLVLSNKAEMDSKPQLEIFADDVKCSHGATIGQLDESSVFYLRSRGLNDHQARAMLQHAFIAEVLEYFKHEQVRDFAEMLINQKFEQ</sequence>
<dbReference type="InterPro" id="IPR045595">
    <property type="entry name" value="SufBD_N"/>
</dbReference>
<dbReference type="Pfam" id="PF01458">
    <property type="entry name" value="SUFBD_core"/>
    <property type="match status" value="1"/>
</dbReference>
<comment type="caution">
    <text evidence="4">The sequence shown here is derived from an EMBL/GenBank/DDBJ whole genome shotgun (WGS) entry which is preliminary data.</text>
</comment>
<evidence type="ECO:0008006" key="6">
    <source>
        <dbReference type="Google" id="ProtNLM"/>
    </source>
</evidence>
<reference evidence="4 5" key="1">
    <citation type="journal article" date="2014" name="Int. J. Syst. Evol. Microbiol.">
        <title>Phaeodactylibacter xiamenensis gen. nov., sp. nov., a member of the family Saprospiraceae isolated from the marine alga Phaeodactylum tricornutum.</title>
        <authorList>
            <person name="Chen Z.Jr."/>
            <person name="Lei X."/>
            <person name="Lai Q."/>
            <person name="Li Y."/>
            <person name="Zhang B."/>
            <person name="Zhang J."/>
            <person name="Zhang H."/>
            <person name="Yang L."/>
            <person name="Zheng W."/>
            <person name="Tian Y."/>
            <person name="Yu Z."/>
            <person name="Xu H.Jr."/>
            <person name="Zheng T."/>
        </authorList>
    </citation>
    <scope>NUCLEOTIDE SEQUENCE [LARGE SCALE GENOMIC DNA]</scope>
    <source>
        <strain evidence="4 5">KD52</strain>
    </source>
</reference>
<evidence type="ECO:0000259" key="2">
    <source>
        <dbReference type="Pfam" id="PF01458"/>
    </source>
</evidence>
<dbReference type="AlphaFoldDB" id="A0A098S1L4"/>
<name>A0A098S1L4_9BACT</name>
<evidence type="ECO:0000313" key="4">
    <source>
        <dbReference type="EMBL" id="KGE85951.1"/>
    </source>
</evidence>
<accession>A0A098S1L4</accession>
<feature type="domain" description="SUF system FeS cluster assembly SufBD N-terminal" evidence="3">
    <location>
        <begin position="13"/>
        <end position="179"/>
    </location>
</feature>
<feature type="domain" description="SUF system FeS cluster assembly SufBD core" evidence="2">
    <location>
        <begin position="192"/>
        <end position="419"/>
    </location>
</feature>
<gene>
    <name evidence="4" type="ORF">IX84_25460</name>
</gene>
<protein>
    <recommendedName>
        <fullName evidence="6">Fe-S cluster assembly protein SufD</fullName>
    </recommendedName>
</protein>
<dbReference type="GO" id="GO:0016226">
    <property type="term" value="P:iron-sulfur cluster assembly"/>
    <property type="evidence" value="ECO:0007669"/>
    <property type="project" value="InterPro"/>
</dbReference>
<dbReference type="InterPro" id="IPR000825">
    <property type="entry name" value="SUF_FeS_clus_asmbl_SufBD_core"/>
</dbReference>
<evidence type="ECO:0000259" key="3">
    <source>
        <dbReference type="Pfam" id="PF19295"/>
    </source>
</evidence>
<proteinExistence type="inferred from homology"/>
<dbReference type="Pfam" id="PF19295">
    <property type="entry name" value="SufBD_N"/>
    <property type="match status" value="1"/>
</dbReference>
<organism evidence="4 5">
    <name type="scientific">Phaeodactylibacter xiamenensis</name>
    <dbReference type="NCBI Taxonomy" id="1524460"/>
    <lineage>
        <taxon>Bacteria</taxon>
        <taxon>Pseudomonadati</taxon>
        <taxon>Bacteroidota</taxon>
        <taxon>Saprospiria</taxon>
        <taxon>Saprospirales</taxon>
        <taxon>Haliscomenobacteraceae</taxon>
        <taxon>Phaeodactylibacter</taxon>
    </lineage>
</organism>
<evidence type="ECO:0000313" key="5">
    <source>
        <dbReference type="Proteomes" id="UP000029736"/>
    </source>
</evidence>
<dbReference type="InterPro" id="IPR037284">
    <property type="entry name" value="SUF_FeS_clus_asmbl_SufBD_sf"/>
</dbReference>
<dbReference type="STRING" id="1524460.IX84_25460"/>
<evidence type="ECO:0000256" key="1">
    <source>
        <dbReference type="ARBA" id="ARBA00043967"/>
    </source>
</evidence>
<dbReference type="SUPFAM" id="SSF101960">
    <property type="entry name" value="Stabilizer of iron transporter SufD"/>
    <property type="match status" value="1"/>
</dbReference>
<dbReference type="PANTHER" id="PTHR43575:SF1">
    <property type="entry name" value="PROTEIN ABCI7, CHLOROPLASTIC"/>
    <property type="match status" value="1"/>
</dbReference>
<dbReference type="Proteomes" id="UP000029736">
    <property type="component" value="Unassembled WGS sequence"/>
</dbReference>
<dbReference type="RefSeq" id="WP_044226998.1">
    <property type="nucleotide sequence ID" value="NZ_JBKAGJ010000022.1"/>
</dbReference>
<dbReference type="OrthoDB" id="9768262at2"/>
<dbReference type="EMBL" id="JPOS01000083">
    <property type="protein sequence ID" value="KGE85951.1"/>
    <property type="molecule type" value="Genomic_DNA"/>
</dbReference>
<keyword evidence="5" id="KW-1185">Reference proteome</keyword>
<dbReference type="InterPro" id="IPR055346">
    <property type="entry name" value="Fe-S_cluster_assembly_SufBD"/>
</dbReference>
<dbReference type="InterPro" id="IPR011542">
    <property type="entry name" value="SUF_FeS_clus_asmbl_SufD"/>
</dbReference>
<dbReference type="PANTHER" id="PTHR43575">
    <property type="entry name" value="PROTEIN ABCI7, CHLOROPLASTIC"/>
    <property type="match status" value="1"/>
</dbReference>